<feature type="binding site" evidence="6">
    <location>
        <position position="313"/>
    </location>
    <ligand>
        <name>(6R)-5,10-methylene-5,6,7,8-tetrahydrofolate</name>
        <dbReference type="ChEBI" id="CHEBI:15636"/>
    </ligand>
</feature>
<evidence type="ECO:0000256" key="3">
    <source>
        <dbReference type="ARBA" id="ARBA00022603"/>
    </source>
</evidence>
<name>A0A0G1PF34_9BACT</name>
<dbReference type="InterPro" id="IPR020940">
    <property type="entry name" value="Thymidylate_synthase_AS"/>
</dbReference>
<keyword evidence="5 6" id="KW-0545">Nucleotide biosynthesis</keyword>
<dbReference type="PANTHER" id="PTHR11548">
    <property type="entry name" value="THYMIDYLATE SYNTHASE 1"/>
    <property type="match status" value="1"/>
</dbReference>
<evidence type="ECO:0000256" key="2">
    <source>
        <dbReference type="ARBA" id="ARBA00022490"/>
    </source>
</evidence>
<feature type="binding site" evidence="6">
    <location>
        <begin position="176"/>
        <end position="177"/>
    </location>
    <ligand>
        <name>dUMP</name>
        <dbReference type="ChEBI" id="CHEBI:246422"/>
        <note>ligand shared between dimeric partners</note>
    </ligand>
</feature>
<keyword evidence="4 6" id="KW-0808">Transferase</keyword>
<proteinExistence type="inferred from homology"/>
<evidence type="ECO:0000256" key="5">
    <source>
        <dbReference type="ARBA" id="ARBA00022727"/>
    </source>
</evidence>
<dbReference type="PATRIC" id="fig|1618598.3.peg.173"/>
<gene>
    <name evidence="6" type="primary">thyA</name>
    <name evidence="9" type="ORF">UX03_C0005G0017</name>
</gene>
<comment type="catalytic activity">
    <reaction evidence="6">
        <text>dUMP + (6R)-5,10-methylene-5,6,7,8-tetrahydrofolate = 7,8-dihydrofolate + dTMP</text>
        <dbReference type="Rhea" id="RHEA:12104"/>
        <dbReference type="ChEBI" id="CHEBI:15636"/>
        <dbReference type="ChEBI" id="CHEBI:57451"/>
        <dbReference type="ChEBI" id="CHEBI:63528"/>
        <dbReference type="ChEBI" id="CHEBI:246422"/>
        <dbReference type="EC" id="2.1.1.45"/>
    </reaction>
</comment>
<feature type="binding site" evidence="6">
    <location>
        <position position="219"/>
    </location>
    <ligand>
        <name>(6R)-5,10-methylene-5,6,7,8-tetrahydrofolate</name>
        <dbReference type="ChEBI" id="CHEBI:15636"/>
    </ligand>
</feature>
<feature type="binding site" description="in other chain" evidence="6">
    <location>
        <position position="227"/>
    </location>
    <ligand>
        <name>dUMP</name>
        <dbReference type="ChEBI" id="CHEBI:246422"/>
        <note>ligand shared between dimeric partners</note>
    </ligand>
</feature>
<comment type="similarity">
    <text evidence="6">Belongs to the thymidylate synthase family. Bacterial-type ThyA subfamily.</text>
</comment>
<dbReference type="Gene3D" id="3.30.572.10">
    <property type="entry name" value="Thymidylate synthase/dCMP hydroxymethylase domain"/>
    <property type="match status" value="1"/>
</dbReference>
<keyword evidence="2 6" id="KW-0963">Cytoplasm</keyword>
<feature type="binding site" description="in other chain" evidence="6">
    <location>
        <begin position="257"/>
        <end position="259"/>
    </location>
    <ligand>
        <name>dUMP</name>
        <dbReference type="ChEBI" id="CHEBI:246422"/>
        <note>ligand shared between dimeric partners</note>
    </ligand>
</feature>
<dbReference type="InterPro" id="IPR023451">
    <property type="entry name" value="Thymidate_synth/dCMP_Mease_dom"/>
</dbReference>
<dbReference type="CDD" id="cd00351">
    <property type="entry name" value="TS_Pyrimidine_HMase"/>
    <property type="match status" value="1"/>
</dbReference>
<reference evidence="9 10" key="1">
    <citation type="journal article" date="2015" name="Nature">
        <title>rRNA introns, odd ribosomes, and small enigmatic genomes across a large radiation of phyla.</title>
        <authorList>
            <person name="Brown C.T."/>
            <person name="Hug L.A."/>
            <person name="Thomas B.C."/>
            <person name="Sharon I."/>
            <person name="Castelle C.J."/>
            <person name="Singh A."/>
            <person name="Wilkins M.J."/>
            <person name="Williams K.H."/>
            <person name="Banfield J.F."/>
        </authorList>
    </citation>
    <scope>NUCLEOTIDE SEQUENCE [LARGE SCALE GENOMIC DNA]</scope>
</reference>
<comment type="caution">
    <text evidence="9">The sequence shown here is derived from an EMBL/GenBank/DDBJ whole genome shotgun (WGS) entry which is preliminary data.</text>
</comment>
<dbReference type="PANTHER" id="PTHR11548:SF9">
    <property type="entry name" value="THYMIDYLATE SYNTHASE"/>
    <property type="match status" value="1"/>
</dbReference>
<dbReference type="EC" id="2.1.1.45" evidence="1 6"/>
<dbReference type="PRINTS" id="PR00108">
    <property type="entry name" value="THYMDSNTHASE"/>
</dbReference>
<evidence type="ECO:0000256" key="1">
    <source>
        <dbReference type="ARBA" id="ARBA00011947"/>
    </source>
</evidence>
<evidence type="ECO:0000256" key="7">
    <source>
        <dbReference type="PROSITE-ProRule" id="PRU10016"/>
    </source>
</evidence>
<protein>
    <recommendedName>
        <fullName evidence="1 6">Thymidylate synthase</fullName>
        <shortName evidence="6">TS</shortName>
        <shortName evidence="6">TSase</shortName>
        <ecNumber evidence="1 6">2.1.1.45</ecNumber>
    </recommendedName>
</protein>
<evidence type="ECO:0000256" key="6">
    <source>
        <dbReference type="HAMAP-Rule" id="MF_00008"/>
    </source>
</evidence>
<dbReference type="GO" id="GO:0032259">
    <property type="term" value="P:methylation"/>
    <property type="evidence" value="ECO:0007669"/>
    <property type="project" value="UniProtKB-KW"/>
</dbReference>
<evidence type="ECO:0000259" key="8">
    <source>
        <dbReference type="Pfam" id="PF00303"/>
    </source>
</evidence>
<dbReference type="Pfam" id="PF00303">
    <property type="entry name" value="Thymidylat_synt"/>
    <property type="match status" value="1"/>
</dbReference>
<dbReference type="UniPathway" id="UPA00575"/>
<feature type="active site" evidence="7">
    <location>
        <position position="196"/>
    </location>
</feature>
<dbReference type="GO" id="GO:0005829">
    <property type="term" value="C:cytosol"/>
    <property type="evidence" value="ECO:0007669"/>
    <property type="project" value="TreeGrafter"/>
</dbReference>
<evidence type="ECO:0000313" key="10">
    <source>
        <dbReference type="Proteomes" id="UP000034086"/>
    </source>
</evidence>
<comment type="subcellular location">
    <subcellularLocation>
        <location evidence="6">Cytoplasm</location>
    </subcellularLocation>
</comment>
<comment type="caution">
    <text evidence="6">Lacks conserved residue(s) required for the propagation of feature annotation.</text>
</comment>
<evidence type="ECO:0000256" key="4">
    <source>
        <dbReference type="ARBA" id="ARBA00022679"/>
    </source>
</evidence>
<sequence length="314" mass="36185">MQRSKSKSVGIDQQYLNLLADILKNGVVSDDRTKTGTKKVFGRMLKFDLSKGFPLLTTKEVWFRGVKEELLWFINGERNLRPLVLKGVNIWNEWPFQKYLGKNKLDKKYPKYSPDWQRELSLFITKIKESKNFAKKWGDLGPIYGYQWRHWKGFNGKEVDQLSSAIDLIKNHPESRRIIVNAWDAAEVDNVALPPCHVLFQFQVAGDRLNCTMYQRSVDTFLGLPFNIASYALLTEIIAKLTGKKAGEVTMFLADTHLYLNHLAQARLQIKRRPRRLPKLILGKSLKNINKIDGEAIKIEGYNPHPSIKAEISV</sequence>
<dbReference type="InterPro" id="IPR036926">
    <property type="entry name" value="Thymidate_synth/dCMP_Mease_sf"/>
</dbReference>
<feature type="binding site" description="in other chain" evidence="6">
    <location>
        <position position="32"/>
    </location>
    <ligand>
        <name>dUMP</name>
        <dbReference type="ChEBI" id="CHEBI:246422"/>
        <note>ligand shared between dimeric partners</note>
    </ligand>
</feature>
<dbReference type="InterPro" id="IPR045097">
    <property type="entry name" value="Thymidate_synth/dCMP_Mease"/>
</dbReference>
<accession>A0A0G1PF34</accession>
<feature type="binding site" description="in other chain" evidence="6">
    <location>
        <begin position="216"/>
        <end position="219"/>
    </location>
    <ligand>
        <name>dUMP</name>
        <dbReference type="ChEBI" id="CHEBI:246422"/>
        <note>ligand shared between dimeric partners</note>
    </ligand>
</feature>
<dbReference type="InterPro" id="IPR000398">
    <property type="entry name" value="Thymidylate_synthase"/>
</dbReference>
<dbReference type="NCBIfam" id="TIGR03284">
    <property type="entry name" value="thym_sym"/>
    <property type="match status" value="1"/>
</dbReference>
<dbReference type="SUPFAM" id="SSF55831">
    <property type="entry name" value="Thymidylate synthase/dCMP hydroxymethylase"/>
    <property type="match status" value="1"/>
</dbReference>
<dbReference type="GO" id="GO:0004799">
    <property type="term" value="F:thymidylate synthase activity"/>
    <property type="evidence" value="ECO:0007669"/>
    <property type="project" value="UniProtKB-UniRule"/>
</dbReference>
<comment type="function">
    <text evidence="6">Catalyzes the reductive methylation of 2'-deoxyuridine-5'-monophosphate (dUMP) to 2'-deoxythymidine-5'-monophosphate (dTMP) while utilizing 5,10-methylenetetrahydrofolate (mTHF) as the methyl donor and reductant in the reaction, yielding dihydrofolate (DHF) as a by-product. This enzymatic reaction provides an intracellular de novo source of dTMP, an essential precursor for DNA biosynthesis.</text>
</comment>
<keyword evidence="3 6" id="KW-0489">Methyltransferase</keyword>
<feature type="active site" description="Nucleophile" evidence="6">
    <location>
        <position position="196"/>
    </location>
</feature>
<dbReference type="GO" id="GO:0006235">
    <property type="term" value="P:dTTP biosynthetic process"/>
    <property type="evidence" value="ECO:0007669"/>
    <property type="project" value="UniProtKB-UniRule"/>
</dbReference>
<dbReference type="HAMAP" id="MF_00008">
    <property type="entry name" value="Thymidy_synth_bact"/>
    <property type="match status" value="1"/>
</dbReference>
<dbReference type="EMBL" id="LCKQ01000005">
    <property type="protein sequence ID" value="KKU04033.1"/>
    <property type="molecule type" value="Genomic_DNA"/>
</dbReference>
<evidence type="ECO:0000313" key="9">
    <source>
        <dbReference type="EMBL" id="KKU04033.1"/>
    </source>
</evidence>
<comment type="pathway">
    <text evidence="6">Pyrimidine metabolism; dTTP biosynthesis.</text>
</comment>
<dbReference type="NCBIfam" id="NF002496">
    <property type="entry name" value="PRK01827.1-2"/>
    <property type="match status" value="1"/>
</dbReference>
<comment type="subunit">
    <text evidence="6">Homodimer.</text>
</comment>
<dbReference type="PROSITE" id="PS00091">
    <property type="entry name" value="THYMIDYLATE_SYNTHASE"/>
    <property type="match status" value="1"/>
</dbReference>
<dbReference type="GO" id="GO:0006231">
    <property type="term" value="P:dTMP biosynthetic process"/>
    <property type="evidence" value="ECO:0007669"/>
    <property type="project" value="UniProtKB-UniRule"/>
</dbReference>
<organism evidence="9 10">
    <name type="scientific">Candidatus Woesebacteria bacterium GW2011_GWE1_45_18</name>
    <dbReference type="NCBI Taxonomy" id="1618598"/>
    <lineage>
        <taxon>Bacteria</taxon>
        <taxon>Candidatus Woeseibacteriota</taxon>
    </lineage>
</organism>
<feature type="domain" description="Thymidylate synthase/dCMP hydroxymethylase" evidence="8">
    <location>
        <begin position="13"/>
        <end position="314"/>
    </location>
</feature>
<dbReference type="AlphaFoldDB" id="A0A0G1PF34"/>
<dbReference type="Proteomes" id="UP000034086">
    <property type="component" value="Unassembled WGS sequence"/>
</dbReference>